<feature type="signal peptide" evidence="2">
    <location>
        <begin position="1"/>
        <end position="21"/>
    </location>
</feature>
<dbReference type="EMBL" id="LT882691">
    <property type="protein sequence ID" value="SMY30270.1"/>
    <property type="molecule type" value="Genomic_DNA"/>
</dbReference>
<proteinExistence type="predicted"/>
<dbReference type="Proteomes" id="UP000215453">
    <property type="component" value="Chromosome 16"/>
</dbReference>
<feature type="chain" id="PRO_5012170259" description="Secreted protein" evidence="2">
    <location>
        <begin position="22"/>
        <end position="219"/>
    </location>
</feature>
<dbReference type="AlphaFoldDB" id="A0A1Y6M3C7"/>
<accession>A0A1Y6M3C7</accession>
<evidence type="ECO:0000256" key="1">
    <source>
        <dbReference type="SAM" id="MobiDB-lite"/>
    </source>
</evidence>
<name>A0A1Y6M3C7_ZYMTR</name>
<evidence type="ECO:0000313" key="3">
    <source>
        <dbReference type="EMBL" id="SMY30270.1"/>
    </source>
</evidence>
<gene>
    <name evidence="3" type="ORF">ZT1A5_G11721</name>
</gene>
<keyword evidence="2" id="KW-0732">Signal</keyword>
<organism evidence="3 4">
    <name type="scientific">Zymoseptoria tritici ST99CH_1A5</name>
    <dbReference type="NCBI Taxonomy" id="1276529"/>
    <lineage>
        <taxon>Eukaryota</taxon>
        <taxon>Fungi</taxon>
        <taxon>Dikarya</taxon>
        <taxon>Ascomycota</taxon>
        <taxon>Pezizomycotina</taxon>
        <taxon>Dothideomycetes</taxon>
        <taxon>Dothideomycetidae</taxon>
        <taxon>Mycosphaerellales</taxon>
        <taxon>Mycosphaerellaceae</taxon>
        <taxon>Zymoseptoria</taxon>
    </lineage>
</organism>
<protein>
    <recommendedName>
        <fullName evidence="5">Secreted protein</fullName>
    </recommendedName>
</protein>
<evidence type="ECO:0008006" key="5">
    <source>
        <dbReference type="Google" id="ProtNLM"/>
    </source>
</evidence>
<evidence type="ECO:0000313" key="4">
    <source>
        <dbReference type="Proteomes" id="UP000215453"/>
    </source>
</evidence>
<feature type="region of interest" description="Disordered" evidence="1">
    <location>
        <begin position="181"/>
        <end position="219"/>
    </location>
</feature>
<reference evidence="3 4" key="1">
    <citation type="submission" date="2016-10" db="EMBL/GenBank/DDBJ databases">
        <authorList>
            <person name="Varghese N."/>
        </authorList>
    </citation>
    <scope>NUCLEOTIDE SEQUENCE [LARGE SCALE GENOMIC DNA]</scope>
</reference>
<evidence type="ECO:0000256" key="2">
    <source>
        <dbReference type="SAM" id="SignalP"/>
    </source>
</evidence>
<sequence length="219" mass="24319">MVRSTMATALTLLSSLSIAWAFTNCWCDFSDRRHDIQARAGATKNACGRAIAADPVRWQTNYLPGDTYCYYTYDEKPAGPGYDAFHDSCVAGTEYHHNVCYLTQLFGQHLADILADALSDTFADALSDTSAGILSDTLADNLHRVLAHNHTSDTVRLIMPRKMVKKQAELVKRVQHPVSKDTLGRAIPPKRVNKKMKLVKSPQDQVSKEKSHSLGQPSR</sequence>